<dbReference type="Proteomes" id="UP000244060">
    <property type="component" value="Unassembled WGS sequence"/>
</dbReference>
<accession>A0A2T5JVT0</accession>
<dbReference type="EMBL" id="QAOT01000017">
    <property type="protein sequence ID" value="PTR14242.1"/>
    <property type="molecule type" value="Genomic_DNA"/>
</dbReference>
<dbReference type="AlphaFoldDB" id="A0A2T5JVT0"/>
<feature type="region of interest" description="Disordered" evidence="1">
    <location>
        <begin position="337"/>
        <end position="356"/>
    </location>
</feature>
<evidence type="ECO:0000313" key="4">
    <source>
        <dbReference type="Proteomes" id="UP000244060"/>
    </source>
</evidence>
<gene>
    <name evidence="3" type="ORF">C8J28_11711</name>
</gene>
<dbReference type="InterPro" id="IPR006726">
    <property type="entry name" value="PHBA_efflux_AaeB/fusaric-R"/>
</dbReference>
<dbReference type="RefSeq" id="WP_108221778.1">
    <property type="nucleotide sequence ID" value="NZ_QAOT01000017.1"/>
</dbReference>
<dbReference type="OrthoDB" id="7862603at2"/>
<evidence type="ECO:0000256" key="1">
    <source>
        <dbReference type="SAM" id="MobiDB-lite"/>
    </source>
</evidence>
<keyword evidence="2" id="KW-0472">Membrane</keyword>
<protein>
    <submittedName>
        <fullName evidence="3">Fusaric acid resistance family protein</fullName>
    </submittedName>
</protein>
<sequence length="356" mass="37751">MPPFSVPLLGGNGRQVLRVSLQTVGAVAATWAALSFGQSPHLSWAMIAALLTIDTSADASLRTALGRVVGVGIGTAVGFAAAGLPGQGVLLPLLVAAVVTNAIVALRPQLSYAAILAAVVAADPHPEAIDMLEQAAAILVGTLMGAAASFLVWPVFGRQRARAALRDAVDDCARLFELIERGVTEPGTDERQALHARFLSDLETVHSRIAETRFAPHLPGGSGLHEVASAVESLWHALVILDRVVRREVSEPGRERLGRLRPALERMRAEVGPYLQGVREAMDVGRPQPTDDRALIRRIEEARRETDALLDEARGPEGRWLHALGFALDEIGRSLRQLGGTVGPREGRGGAGRDGA</sequence>
<proteinExistence type="predicted"/>
<evidence type="ECO:0000256" key="2">
    <source>
        <dbReference type="SAM" id="Phobius"/>
    </source>
</evidence>
<keyword evidence="2" id="KW-0812">Transmembrane</keyword>
<organism evidence="3 4">
    <name type="scientific">Cereibacter azotoformans</name>
    <dbReference type="NCBI Taxonomy" id="43057"/>
    <lineage>
        <taxon>Bacteria</taxon>
        <taxon>Pseudomonadati</taxon>
        <taxon>Pseudomonadota</taxon>
        <taxon>Alphaproteobacteria</taxon>
        <taxon>Rhodobacterales</taxon>
        <taxon>Paracoccaceae</taxon>
        <taxon>Cereibacter</taxon>
    </lineage>
</organism>
<evidence type="ECO:0000313" key="3">
    <source>
        <dbReference type="EMBL" id="PTR14242.1"/>
    </source>
</evidence>
<reference evidence="3 4" key="1">
    <citation type="submission" date="2018-04" db="EMBL/GenBank/DDBJ databases">
        <title>Genomic Encyclopedia of Type Strains, Phase III (KMG-III): the genomes of soil and plant-associated and newly described type strains.</title>
        <authorList>
            <person name="Whitman W."/>
        </authorList>
    </citation>
    <scope>NUCLEOTIDE SEQUENCE [LARGE SCALE GENOMIC DNA]</scope>
    <source>
        <strain evidence="3 4">KA25</strain>
    </source>
</reference>
<dbReference type="Pfam" id="PF04632">
    <property type="entry name" value="FUSC"/>
    <property type="match status" value="1"/>
</dbReference>
<feature type="transmembrane region" description="Helical" evidence="2">
    <location>
        <begin position="64"/>
        <end position="82"/>
    </location>
</feature>
<feature type="transmembrane region" description="Helical" evidence="2">
    <location>
        <begin position="135"/>
        <end position="156"/>
    </location>
</feature>
<keyword evidence="2" id="KW-1133">Transmembrane helix</keyword>
<dbReference type="GO" id="GO:0022857">
    <property type="term" value="F:transmembrane transporter activity"/>
    <property type="evidence" value="ECO:0007669"/>
    <property type="project" value="InterPro"/>
</dbReference>
<comment type="caution">
    <text evidence="3">The sequence shown here is derived from an EMBL/GenBank/DDBJ whole genome shotgun (WGS) entry which is preliminary data.</text>
</comment>
<keyword evidence="4" id="KW-1185">Reference proteome</keyword>
<dbReference type="GO" id="GO:0005886">
    <property type="term" value="C:plasma membrane"/>
    <property type="evidence" value="ECO:0007669"/>
    <property type="project" value="InterPro"/>
</dbReference>
<name>A0A2T5JVT0_9RHOB</name>